<dbReference type="AlphaFoldDB" id="A0A0E9URP8"/>
<reference evidence="1" key="1">
    <citation type="submission" date="2014-11" db="EMBL/GenBank/DDBJ databases">
        <authorList>
            <person name="Amaro Gonzalez C."/>
        </authorList>
    </citation>
    <scope>NUCLEOTIDE SEQUENCE</scope>
</reference>
<name>A0A0E9URP8_ANGAN</name>
<organism evidence="1">
    <name type="scientific">Anguilla anguilla</name>
    <name type="common">European freshwater eel</name>
    <name type="synonym">Muraena anguilla</name>
    <dbReference type="NCBI Taxonomy" id="7936"/>
    <lineage>
        <taxon>Eukaryota</taxon>
        <taxon>Metazoa</taxon>
        <taxon>Chordata</taxon>
        <taxon>Craniata</taxon>
        <taxon>Vertebrata</taxon>
        <taxon>Euteleostomi</taxon>
        <taxon>Actinopterygii</taxon>
        <taxon>Neopterygii</taxon>
        <taxon>Teleostei</taxon>
        <taxon>Anguilliformes</taxon>
        <taxon>Anguillidae</taxon>
        <taxon>Anguilla</taxon>
    </lineage>
</organism>
<accession>A0A0E9URP8</accession>
<sequence>MKLHHWSAGSRLLGPAIY</sequence>
<protein>
    <submittedName>
        <fullName evidence="1">Uncharacterized protein</fullName>
    </submittedName>
</protein>
<reference evidence="1" key="2">
    <citation type="journal article" date="2015" name="Fish Shellfish Immunol.">
        <title>Early steps in the European eel (Anguilla anguilla)-Vibrio vulnificus interaction in the gills: Role of the RtxA13 toxin.</title>
        <authorList>
            <person name="Callol A."/>
            <person name="Pajuelo D."/>
            <person name="Ebbesson L."/>
            <person name="Teles M."/>
            <person name="MacKenzie S."/>
            <person name="Amaro C."/>
        </authorList>
    </citation>
    <scope>NUCLEOTIDE SEQUENCE</scope>
</reference>
<proteinExistence type="predicted"/>
<dbReference type="EMBL" id="GBXM01040028">
    <property type="protein sequence ID" value="JAH68549.1"/>
    <property type="molecule type" value="Transcribed_RNA"/>
</dbReference>
<evidence type="ECO:0000313" key="1">
    <source>
        <dbReference type="EMBL" id="JAH68549.1"/>
    </source>
</evidence>